<name>A0A9D2TMZ5_9FIRM</name>
<evidence type="ECO:0000256" key="1">
    <source>
        <dbReference type="SAM" id="Phobius"/>
    </source>
</evidence>
<comment type="caution">
    <text evidence="3">The sequence shown here is derived from an EMBL/GenBank/DDBJ whole genome shotgun (WGS) entry which is preliminary data.</text>
</comment>
<keyword evidence="1" id="KW-1133">Transmembrane helix</keyword>
<gene>
    <name evidence="3" type="ORF">H9697_07095</name>
</gene>
<evidence type="ECO:0000313" key="3">
    <source>
        <dbReference type="EMBL" id="HJC74698.1"/>
    </source>
</evidence>
<keyword evidence="1" id="KW-0812">Transmembrane</keyword>
<evidence type="ECO:0000259" key="2">
    <source>
        <dbReference type="Pfam" id="PF13786"/>
    </source>
</evidence>
<proteinExistence type="predicted"/>
<keyword evidence="1" id="KW-0472">Membrane</keyword>
<dbReference type="EMBL" id="DWVY01000036">
    <property type="protein sequence ID" value="HJC74698.1"/>
    <property type="molecule type" value="Genomic_DNA"/>
</dbReference>
<reference evidence="3" key="1">
    <citation type="journal article" date="2021" name="PeerJ">
        <title>Extensive microbial diversity within the chicken gut microbiome revealed by metagenomics and culture.</title>
        <authorList>
            <person name="Gilroy R."/>
            <person name="Ravi A."/>
            <person name="Getino M."/>
            <person name="Pursley I."/>
            <person name="Horton D.L."/>
            <person name="Alikhan N.F."/>
            <person name="Baker D."/>
            <person name="Gharbi K."/>
            <person name="Hall N."/>
            <person name="Watson M."/>
            <person name="Adriaenssens E.M."/>
            <person name="Foster-Nyarko E."/>
            <person name="Jarju S."/>
            <person name="Secka A."/>
            <person name="Antonio M."/>
            <person name="Oren A."/>
            <person name="Chaudhuri R.R."/>
            <person name="La Ragione R."/>
            <person name="Hildebrand F."/>
            <person name="Pallen M.J."/>
        </authorList>
    </citation>
    <scope>NUCLEOTIDE SEQUENCE</scope>
    <source>
        <strain evidence="3">CHK196-7946</strain>
    </source>
</reference>
<feature type="domain" description="DUF4179" evidence="2">
    <location>
        <begin position="39"/>
        <end position="126"/>
    </location>
</feature>
<feature type="transmembrane region" description="Helical" evidence="1">
    <location>
        <begin position="37"/>
        <end position="57"/>
    </location>
</feature>
<dbReference type="Gene3D" id="2.60.40.1630">
    <property type="entry name" value="bacillus anthracis domain"/>
    <property type="match status" value="1"/>
</dbReference>
<protein>
    <submittedName>
        <fullName evidence="3">DUF4179 domain-containing protein</fullName>
    </submittedName>
</protein>
<dbReference type="Pfam" id="PF13786">
    <property type="entry name" value="DUF4179"/>
    <property type="match status" value="1"/>
</dbReference>
<evidence type="ECO:0000313" key="4">
    <source>
        <dbReference type="Proteomes" id="UP000823902"/>
    </source>
</evidence>
<reference evidence="3" key="2">
    <citation type="submission" date="2021-04" db="EMBL/GenBank/DDBJ databases">
        <authorList>
            <person name="Gilroy R."/>
        </authorList>
    </citation>
    <scope>NUCLEOTIDE SEQUENCE</scope>
    <source>
        <strain evidence="3">CHK196-7946</strain>
    </source>
</reference>
<organism evidence="3 4">
    <name type="scientific">Candidatus Mediterraneibacter faecavium</name>
    <dbReference type="NCBI Taxonomy" id="2838668"/>
    <lineage>
        <taxon>Bacteria</taxon>
        <taxon>Bacillati</taxon>
        <taxon>Bacillota</taxon>
        <taxon>Clostridia</taxon>
        <taxon>Lachnospirales</taxon>
        <taxon>Lachnospiraceae</taxon>
        <taxon>Mediterraneibacter</taxon>
    </lineage>
</organism>
<sequence>MKINYDNINIPDENLNKVVSESLETVKKLHTRSCLRHIAGGCAAAVAVVALLTGISISDPVIAEKFTELGKIFELVQDGQNYPGNYSDISVPVPDTNISNSSGITITLSEFVCNSESLNVSVLIKSEEPFSPTFIEPEGPTNHSTNPCLSFVTEQSTDFSNGALDLSENPYIEVHGDFQDEYTYAGVLRLDFNVYPYAQYEIPESFTWDLKVTEIRRQILAGTEIEDPALVSVPGEWNFSVRITQQEIDTKTIDVNEYAPNGSGISRVTITPYEVNIEDCYDGSKIRPGYEEYDSMYTVILDGSGNLINDTVGLFPAAGYDLTKITVYYLDAPNDEEGWIAMQDRIHSKAFAPHLQEYLESSAVHKIEIPL</sequence>
<dbReference type="AlphaFoldDB" id="A0A9D2TMZ5"/>
<dbReference type="Proteomes" id="UP000823902">
    <property type="component" value="Unassembled WGS sequence"/>
</dbReference>
<accession>A0A9D2TMZ5</accession>
<dbReference type="InterPro" id="IPR025436">
    <property type="entry name" value="DUF4179"/>
</dbReference>